<accession>A0AAV7EPZ7</accession>
<feature type="compositionally biased region" description="Basic and acidic residues" evidence="1">
    <location>
        <begin position="129"/>
        <end position="140"/>
    </location>
</feature>
<evidence type="ECO:0000256" key="1">
    <source>
        <dbReference type="SAM" id="MobiDB-lite"/>
    </source>
</evidence>
<proteinExistence type="predicted"/>
<comment type="caution">
    <text evidence="2">The sequence shown here is derived from an EMBL/GenBank/DDBJ whole genome shotgun (WGS) entry which is preliminary data.</text>
</comment>
<sequence length="164" mass="18459">MACLDTFNMDHQSSFCPSMSPRISFSNDFIDPDQKIIKHERLAAPPPDASSDFEFSVSNYSMIAADEIFFKGRILPLKENCTTKLQKMTLRDELRNDDDGDARPPKGPMRWKELLGLRKTTSHSHVGKKHVDGSSVERKSTLCPTGTHKISQMQEVLMNGGDED</sequence>
<feature type="region of interest" description="Disordered" evidence="1">
    <location>
        <begin position="121"/>
        <end position="142"/>
    </location>
</feature>
<evidence type="ECO:0000313" key="3">
    <source>
        <dbReference type="Proteomes" id="UP000825729"/>
    </source>
</evidence>
<dbReference type="EMBL" id="JAINDJ010000004">
    <property type="protein sequence ID" value="KAG9450908.1"/>
    <property type="molecule type" value="Genomic_DNA"/>
</dbReference>
<dbReference type="PANTHER" id="PTHR31722:SF62">
    <property type="entry name" value="EMB|CAB62433.1"/>
    <property type="match status" value="1"/>
</dbReference>
<dbReference type="Proteomes" id="UP000825729">
    <property type="component" value="Unassembled WGS sequence"/>
</dbReference>
<gene>
    <name evidence="2" type="ORF">H6P81_010873</name>
</gene>
<name>A0AAV7EPZ7_ARIFI</name>
<reference evidence="2 3" key="1">
    <citation type="submission" date="2021-07" db="EMBL/GenBank/DDBJ databases">
        <title>The Aristolochia fimbriata genome: insights into angiosperm evolution, floral development and chemical biosynthesis.</title>
        <authorList>
            <person name="Jiao Y."/>
        </authorList>
    </citation>
    <scope>NUCLEOTIDE SEQUENCE [LARGE SCALE GENOMIC DNA]</scope>
    <source>
        <strain evidence="2">IBCAS-2021</strain>
        <tissue evidence="2">Leaf</tissue>
    </source>
</reference>
<protein>
    <submittedName>
        <fullName evidence="2">Uncharacterized protein</fullName>
    </submittedName>
</protein>
<dbReference type="PANTHER" id="PTHR31722">
    <property type="entry name" value="OS06G0675200 PROTEIN"/>
    <property type="match status" value="1"/>
</dbReference>
<keyword evidence="3" id="KW-1185">Reference proteome</keyword>
<dbReference type="AlphaFoldDB" id="A0AAV7EPZ7"/>
<organism evidence="2 3">
    <name type="scientific">Aristolochia fimbriata</name>
    <name type="common">White veined hardy Dutchman's pipe vine</name>
    <dbReference type="NCBI Taxonomy" id="158543"/>
    <lineage>
        <taxon>Eukaryota</taxon>
        <taxon>Viridiplantae</taxon>
        <taxon>Streptophyta</taxon>
        <taxon>Embryophyta</taxon>
        <taxon>Tracheophyta</taxon>
        <taxon>Spermatophyta</taxon>
        <taxon>Magnoliopsida</taxon>
        <taxon>Magnoliidae</taxon>
        <taxon>Piperales</taxon>
        <taxon>Aristolochiaceae</taxon>
        <taxon>Aristolochia</taxon>
    </lineage>
</organism>
<evidence type="ECO:0000313" key="2">
    <source>
        <dbReference type="EMBL" id="KAG9450908.1"/>
    </source>
</evidence>